<dbReference type="Proteomes" id="UP000607397">
    <property type="component" value="Unassembled WGS sequence"/>
</dbReference>
<keyword evidence="3" id="KW-0472">Membrane</keyword>
<accession>A0A8K2AGV4</accession>
<evidence type="ECO:0000256" key="3">
    <source>
        <dbReference type="ARBA" id="ARBA00023136"/>
    </source>
</evidence>
<dbReference type="GO" id="GO:0030288">
    <property type="term" value="C:outer membrane-bounded periplasmic space"/>
    <property type="evidence" value="ECO:0007669"/>
    <property type="project" value="InterPro"/>
</dbReference>
<sequence>MKPEGGTLLALTRLITTLTVLAALGLSVPLSLYTAHAAESGVERIQVTESRRIAVLDFDFDSVSLTGIALNLYGGSNGAARGISNMLTNRLVQDGTYTLVERSRIDAILAEQNLGQSDRIEPTTAAQIGRLLGVDAVLLGSITQFHVEDQSQGVSVGRFFGLGGRQQRQNATVRMTTRLVSTATGEILAVADGAGQADQVSGSASFSFLSGSAQSDSRDRLLGEAANTAVGDIVTKLVSAAPQLAKLPPVLPVESMTIADVNGGQVILNRGGQHGFRPGMVLSVERVIREVKDPETGRVLRAQTESIGQLQLTEVDPQSSVARVLSGQGFRVGDRAKAIPN</sequence>
<evidence type="ECO:0000256" key="2">
    <source>
        <dbReference type="ARBA" id="ARBA00022729"/>
    </source>
</evidence>
<keyword evidence="4" id="KW-0564">Palmitate</keyword>
<proteinExistence type="predicted"/>
<reference evidence="6" key="1">
    <citation type="submission" date="2019-12" db="EMBL/GenBank/DDBJ databases">
        <title>High-Quality draft genome sequences of three cyanobacteria isolated from the limestone walls of the Old Cathedral of Coimbra.</title>
        <authorList>
            <person name="Tiago I."/>
            <person name="Soares F."/>
            <person name="Portugal A."/>
        </authorList>
    </citation>
    <scope>NUCLEOTIDE SEQUENCE [LARGE SCALE GENOMIC DNA]</scope>
    <source>
        <strain evidence="6">C</strain>
    </source>
</reference>
<keyword evidence="2" id="KW-0732">Signal</keyword>
<dbReference type="InterPro" id="IPR005534">
    <property type="entry name" value="Curli_assmbl/transp-comp_CsgG"/>
</dbReference>
<dbReference type="Gene3D" id="3.40.50.10610">
    <property type="entry name" value="ABC-type transport auxiliary lipoprotein component"/>
    <property type="match status" value="1"/>
</dbReference>
<dbReference type="Pfam" id="PF03783">
    <property type="entry name" value="CsgG"/>
    <property type="match status" value="1"/>
</dbReference>
<keyword evidence="5" id="KW-0449">Lipoprotein</keyword>
<dbReference type="AlphaFoldDB" id="A0A8K2AGV4"/>
<evidence type="ECO:0000313" key="7">
    <source>
        <dbReference type="Proteomes" id="UP000607397"/>
    </source>
</evidence>
<organism evidence="6 7">
    <name type="scientific">Petrachloros mirabilis ULC683</name>
    <dbReference type="NCBI Taxonomy" id="2781853"/>
    <lineage>
        <taxon>Bacteria</taxon>
        <taxon>Bacillati</taxon>
        <taxon>Cyanobacteriota</taxon>
        <taxon>Cyanophyceae</taxon>
        <taxon>Synechococcales</taxon>
        <taxon>Petrachlorosaceae</taxon>
        <taxon>Petrachloros</taxon>
        <taxon>Petrachloros mirabilis</taxon>
    </lineage>
</organism>
<dbReference type="PANTHER" id="PTHR41164:SF1">
    <property type="entry name" value="CURLI PRODUCTION ASSEMBLY_TRANSPORT COMPONENT CSGG"/>
    <property type="match status" value="1"/>
</dbReference>
<evidence type="ECO:0000256" key="1">
    <source>
        <dbReference type="ARBA" id="ARBA00022475"/>
    </source>
</evidence>
<gene>
    <name evidence="6" type="ORF">GS597_02335</name>
</gene>
<keyword evidence="7" id="KW-1185">Reference proteome</keyword>
<evidence type="ECO:0000313" key="6">
    <source>
        <dbReference type="EMBL" id="NCJ05369.1"/>
    </source>
</evidence>
<name>A0A8K2AGV4_9CYAN</name>
<protein>
    <submittedName>
        <fullName evidence="6">Penicillin-binding protein activator LpoB</fullName>
    </submittedName>
</protein>
<dbReference type="EMBL" id="WVIC01000003">
    <property type="protein sequence ID" value="NCJ05369.1"/>
    <property type="molecule type" value="Genomic_DNA"/>
</dbReference>
<evidence type="ECO:0000256" key="5">
    <source>
        <dbReference type="ARBA" id="ARBA00023288"/>
    </source>
</evidence>
<keyword evidence="1" id="KW-1003">Cell membrane</keyword>
<comment type="caution">
    <text evidence="6">The sequence shown here is derived from an EMBL/GenBank/DDBJ whole genome shotgun (WGS) entry which is preliminary data.</text>
</comment>
<dbReference type="PANTHER" id="PTHR41164">
    <property type="entry name" value="CURLI PRODUCTION ASSEMBLY/TRANSPORT COMPONENT CSGG"/>
    <property type="match status" value="1"/>
</dbReference>
<evidence type="ECO:0000256" key="4">
    <source>
        <dbReference type="ARBA" id="ARBA00023139"/>
    </source>
</evidence>